<dbReference type="RefSeq" id="WP_214175485.1">
    <property type="nucleotide sequence ID" value="NZ_JAHCVK010000003.1"/>
</dbReference>
<evidence type="ECO:0000313" key="1">
    <source>
        <dbReference type="EMBL" id="MBT0653492.1"/>
    </source>
</evidence>
<dbReference type="Proteomes" id="UP000756860">
    <property type="component" value="Unassembled WGS sequence"/>
</dbReference>
<protein>
    <submittedName>
        <fullName evidence="1">Uncharacterized protein</fullName>
    </submittedName>
</protein>
<reference evidence="1 2" key="1">
    <citation type="submission" date="2021-05" db="EMBL/GenBank/DDBJ databases">
        <title>The draft genome of Geobacter luticola JCM 17780.</title>
        <authorList>
            <person name="Xu Z."/>
            <person name="Masuda Y."/>
            <person name="Itoh H."/>
            <person name="Senoo K."/>
        </authorList>
    </citation>
    <scope>NUCLEOTIDE SEQUENCE [LARGE SCALE GENOMIC DNA]</scope>
    <source>
        <strain evidence="1 2">JCM 17780</strain>
    </source>
</reference>
<accession>A0ABS5SFQ3</accession>
<organism evidence="1 2">
    <name type="scientific">Geomobilimonas luticola</name>
    <dbReference type="NCBI Taxonomy" id="1114878"/>
    <lineage>
        <taxon>Bacteria</taxon>
        <taxon>Pseudomonadati</taxon>
        <taxon>Thermodesulfobacteriota</taxon>
        <taxon>Desulfuromonadia</taxon>
        <taxon>Geobacterales</taxon>
        <taxon>Geobacteraceae</taxon>
        <taxon>Geomobilimonas</taxon>
    </lineage>
</organism>
<gene>
    <name evidence="1" type="ORF">KI810_10535</name>
</gene>
<evidence type="ECO:0000313" key="2">
    <source>
        <dbReference type="Proteomes" id="UP000756860"/>
    </source>
</evidence>
<comment type="caution">
    <text evidence="1">The sequence shown here is derived from an EMBL/GenBank/DDBJ whole genome shotgun (WGS) entry which is preliminary data.</text>
</comment>
<dbReference type="EMBL" id="JAHCVK010000003">
    <property type="protein sequence ID" value="MBT0653492.1"/>
    <property type="molecule type" value="Genomic_DNA"/>
</dbReference>
<name>A0ABS5SFQ3_9BACT</name>
<sequence length="72" mass="8430">MRFSTEQREKAGLYDYHQALAERIRTVLDREVVAEINRIMTMGEGEEREAAVAALKLKHEHFLNRPVESFLQ</sequence>
<proteinExistence type="predicted"/>
<keyword evidence="2" id="KW-1185">Reference proteome</keyword>